<dbReference type="OrthoDB" id="2964766at2"/>
<dbReference type="EMBL" id="VMHE01000014">
    <property type="protein sequence ID" value="TSJ63686.1"/>
    <property type="molecule type" value="Genomic_DNA"/>
</dbReference>
<sequence>MTVKQIGDRQVVSEDNLYQFVYKNIGLKSKLKTKVNKAYVKEHLANYELIYHPMWLAKTIIIAERPPFTPKKLPNIIFVDAVSGYRGVFQRIPVVQEIEISQENVVKNKIRMDECKSKYIKDVQAQQIDRSYILKKPKHEIVDLFLVYLPIWRVTLNIGSNDETFYINANTGENETYMRERWENGKDLI</sequence>
<evidence type="ECO:0000313" key="1">
    <source>
        <dbReference type="EMBL" id="TSJ63686.1"/>
    </source>
</evidence>
<protein>
    <submittedName>
        <fullName evidence="1">Uncharacterized protein</fullName>
    </submittedName>
</protein>
<evidence type="ECO:0000313" key="2">
    <source>
        <dbReference type="Proteomes" id="UP000316425"/>
    </source>
</evidence>
<organism evidence="1 2">
    <name type="scientific">Allobacillus salarius</name>
    <dbReference type="NCBI Taxonomy" id="1955272"/>
    <lineage>
        <taxon>Bacteria</taxon>
        <taxon>Bacillati</taxon>
        <taxon>Bacillota</taxon>
        <taxon>Bacilli</taxon>
        <taxon>Bacillales</taxon>
        <taxon>Bacillaceae</taxon>
        <taxon>Allobacillus</taxon>
    </lineage>
</organism>
<gene>
    <name evidence="1" type="ORF">FPQ13_08605</name>
</gene>
<comment type="caution">
    <text evidence="1">The sequence shown here is derived from an EMBL/GenBank/DDBJ whole genome shotgun (WGS) entry which is preliminary data.</text>
</comment>
<dbReference type="AlphaFoldDB" id="A0A556PH18"/>
<name>A0A556PH18_9BACI</name>
<reference evidence="1 2" key="1">
    <citation type="submission" date="2019-07" db="EMBL/GenBank/DDBJ databases">
        <title>Allobacillus sp. nov. SKP isolated from shrimp paste of Euphausiacea.</title>
        <authorList>
            <person name="Kanchanasin P."/>
            <person name="Tanasupawat S."/>
            <person name="Shi W."/>
            <person name="Wu L."/>
            <person name="Ma J."/>
        </authorList>
    </citation>
    <scope>NUCLEOTIDE SEQUENCE [LARGE SCALE GENOMIC DNA]</scope>
    <source>
        <strain evidence="1 2">SKP4-8</strain>
    </source>
</reference>
<dbReference type="Proteomes" id="UP000316425">
    <property type="component" value="Unassembled WGS sequence"/>
</dbReference>
<accession>A0A556PH18</accession>
<proteinExistence type="predicted"/>
<keyword evidence="2" id="KW-1185">Reference proteome</keyword>